<sequence>MPRVIFAPEAILNIQRLRNFLHPKNTDAARRAGEAIMRGARMLGAQPHIGRPVDDMPDEYREWLIDFGDSGYVARYHIDGDTVTILAVRHHKEVGYTS</sequence>
<dbReference type="PATRIC" id="fig|160492.11.peg.2215"/>
<dbReference type="Proteomes" id="UP000000812">
    <property type="component" value="Chromosome"/>
</dbReference>
<protein>
    <recommendedName>
        <fullName evidence="5">Plasmid stabilization protein</fullName>
    </recommendedName>
</protein>
<dbReference type="EMBL" id="AE003849">
    <property type="protein sequence ID" value="AAF84873.1"/>
    <property type="molecule type" value="Genomic_DNA"/>
</dbReference>
<dbReference type="InterPro" id="IPR007712">
    <property type="entry name" value="RelE/ParE_toxin"/>
</dbReference>
<gene>
    <name evidence="3" type="ordered locus">XF_2074</name>
</gene>
<name>Q9PBR6_XYLFA</name>
<dbReference type="PANTHER" id="PTHR33755:SF7">
    <property type="entry name" value="TOXIN MODULE OF TOXIN-ANTITOXIN SYSTEM RELE_STBE FAMILY"/>
    <property type="match status" value="1"/>
</dbReference>
<dbReference type="Gene3D" id="3.30.2310.20">
    <property type="entry name" value="RelE-like"/>
    <property type="match status" value="1"/>
</dbReference>
<proteinExistence type="inferred from homology"/>
<dbReference type="HOGENOM" id="CLU_147162_13_1_6"/>
<accession>Q9PBR6</accession>
<reference evidence="3 4" key="1">
    <citation type="journal article" date="2000" name="Nature">
        <title>The genome sequence of the plant pathogen Xylella fastidiosa.</title>
        <authorList>
            <person name="Simpson A.J."/>
            <person name="Reinach F.C."/>
            <person name="Arruda P."/>
            <person name="Abreu F.A."/>
            <person name="Acencio M."/>
            <person name="Alvarenga R."/>
            <person name="Alves L.M."/>
            <person name="Araya J.E."/>
            <person name="Baia G.S."/>
            <person name="Baptista C.S."/>
            <person name="Barros M.H."/>
            <person name="Bonaccorsi E.D."/>
            <person name="Bordin S."/>
            <person name="Bove J.M."/>
            <person name="Briones M.R."/>
            <person name="Bueno M.R."/>
            <person name="Camargo A.A."/>
            <person name="Camargo L.E."/>
            <person name="Carraro D.M."/>
            <person name="Carrer H."/>
            <person name="Colauto N.B."/>
            <person name="Colombo C."/>
            <person name="Costa F.F."/>
            <person name="Costa M.C."/>
            <person name="Costa-Neto C.M."/>
            <person name="Coutinho L.L."/>
            <person name="Cristofani M."/>
            <person name="Dias-Neto E."/>
            <person name="Docena C."/>
            <person name="El-Dorry H."/>
            <person name="Facincani A.P."/>
            <person name="Ferreira A.J."/>
            <person name="Ferreira V.C."/>
            <person name="Ferro J.A."/>
            <person name="Fraga J.S."/>
            <person name="Franca S.C."/>
            <person name="Franco M.C."/>
            <person name="Frohme M."/>
            <person name="Furlan L.R."/>
            <person name="Garnier M."/>
            <person name="Goldman G.H."/>
            <person name="Goldman M.H."/>
            <person name="Gomes S.L."/>
            <person name="Gruber A."/>
            <person name="Ho P.L."/>
            <person name="Hoheisel J.D."/>
            <person name="Junqueira M.L."/>
            <person name="Kemper E.L."/>
            <person name="Kitajima J.P."/>
            <person name="Krieger J.E."/>
            <person name="Kuramae E.E."/>
            <person name="Laigret F."/>
            <person name="Lambais M.R."/>
            <person name="Leite L.C."/>
            <person name="Lemos E.G."/>
            <person name="Lemos M.V."/>
            <person name="Lopes S.A."/>
            <person name="Lopes C.R."/>
            <person name="Machado J.A."/>
            <person name="Machado M.A."/>
            <person name="Madeira A.M."/>
            <person name="Madeira H.M."/>
            <person name="Marino C.L."/>
            <person name="Marques M.V."/>
            <person name="Martins E.A."/>
            <person name="Martins E.M."/>
            <person name="Matsukuma A.Y."/>
            <person name="Menck C.F."/>
            <person name="Miracca E.C."/>
            <person name="Miyaki C.Y."/>
            <person name="Monteriro-Vitorello C.B."/>
            <person name="Moon D.H."/>
            <person name="Nagai M.A."/>
            <person name="Nascimento A.L."/>
            <person name="Netto L.E."/>
            <person name="Nhani A.Jr."/>
            <person name="Nobrega F.G."/>
            <person name="Nunes L.R."/>
            <person name="Oliveira M.A."/>
            <person name="de Oliveira M.C."/>
            <person name="de Oliveira R.C."/>
            <person name="Palmieri D.A."/>
            <person name="Paris A."/>
            <person name="Peixoto B.R."/>
            <person name="Pereira G.A."/>
            <person name="Pereira H.A.Jr."/>
            <person name="Pesquero J.B."/>
            <person name="Quaggio R.B."/>
            <person name="Roberto P.G."/>
            <person name="Rodrigues V."/>
            <person name="de M Rosa A.J."/>
            <person name="de Rosa V.E.Jr."/>
            <person name="de Sa R.G."/>
            <person name="Santelli R.V."/>
            <person name="Sawasaki H.E."/>
            <person name="da Silva A.C."/>
            <person name="da Silva A.M."/>
            <person name="da Silva F.R."/>
            <person name="da Silva W.A.Jr."/>
            <person name="da Silveira J.F."/>
            <person name="Silvestri M.L."/>
            <person name="Siqueira W.J."/>
            <person name="de Souza A.A."/>
            <person name="de Souza A.P."/>
            <person name="Terenzi M.F."/>
            <person name="Truffi D."/>
            <person name="Tsai S.M."/>
            <person name="Tsuhako M.H."/>
            <person name="Vallada H."/>
            <person name="Van Sluys M.A."/>
            <person name="Verjovski-Almeida S."/>
            <person name="Vettore A.L."/>
            <person name="Zago M.A."/>
            <person name="Zatz M."/>
            <person name="Meidanis J."/>
            <person name="Setubal J.C."/>
        </authorList>
    </citation>
    <scope>NUCLEOTIDE SEQUENCE [LARGE SCALE GENOMIC DNA]</scope>
    <source>
        <strain evidence="3 4">9a5c</strain>
    </source>
</reference>
<comment type="similarity">
    <text evidence="1">Belongs to the RelE toxin family.</text>
</comment>
<dbReference type="PANTHER" id="PTHR33755">
    <property type="entry name" value="TOXIN PARE1-RELATED"/>
    <property type="match status" value="1"/>
</dbReference>
<dbReference type="InterPro" id="IPR051803">
    <property type="entry name" value="TA_system_RelE-like_toxin"/>
</dbReference>
<dbReference type="KEGG" id="xfa:XF_2074"/>
<dbReference type="PIR" id="A82603">
    <property type="entry name" value="A82603"/>
</dbReference>
<organism evidence="3 4">
    <name type="scientific">Xylella fastidiosa (strain 9a5c)</name>
    <dbReference type="NCBI Taxonomy" id="160492"/>
    <lineage>
        <taxon>Bacteria</taxon>
        <taxon>Pseudomonadati</taxon>
        <taxon>Pseudomonadota</taxon>
        <taxon>Gammaproteobacteria</taxon>
        <taxon>Lysobacterales</taxon>
        <taxon>Lysobacteraceae</taxon>
        <taxon>Xylella</taxon>
    </lineage>
</organism>
<dbReference type="STRING" id="160492.XF_2074"/>
<dbReference type="InterPro" id="IPR035093">
    <property type="entry name" value="RelE/ParE_toxin_dom_sf"/>
</dbReference>
<dbReference type="AlphaFoldDB" id="Q9PBR6"/>
<evidence type="ECO:0000256" key="1">
    <source>
        <dbReference type="ARBA" id="ARBA00006226"/>
    </source>
</evidence>
<dbReference type="eggNOG" id="COG3668">
    <property type="taxonomic scope" value="Bacteria"/>
</dbReference>
<dbReference type="Pfam" id="PF05016">
    <property type="entry name" value="ParE_toxin"/>
    <property type="match status" value="1"/>
</dbReference>
<evidence type="ECO:0008006" key="5">
    <source>
        <dbReference type="Google" id="ProtNLM"/>
    </source>
</evidence>
<keyword evidence="2" id="KW-1277">Toxin-antitoxin system</keyword>
<evidence type="ECO:0000313" key="3">
    <source>
        <dbReference type="EMBL" id="AAF84873.1"/>
    </source>
</evidence>
<dbReference type="RefSeq" id="WP_010894527.1">
    <property type="nucleotide sequence ID" value="NC_002488.3"/>
</dbReference>
<evidence type="ECO:0000256" key="2">
    <source>
        <dbReference type="ARBA" id="ARBA00022649"/>
    </source>
</evidence>
<evidence type="ECO:0000313" key="4">
    <source>
        <dbReference type="Proteomes" id="UP000000812"/>
    </source>
</evidence>